<evidence type="ECO:0000256" key="1">
    <source>
        <dbReference type="ARBA" id="ARBA00022576"/>
    </source>
</evidence>
<keyword evidence="1 4" id="KW-0032">Aminotransferase</keyword>
<evidence type="ECO:0000313" key="7">
    <source>
        <dbReference type="Proteomes" id="UP000035037"/>
    </source>
</evidence>
<dbReference type="InterPro" id="IPR015421">
    <property type="entry name" value="PyrdxlP-dep_Trfase_major"/>
</dbReference>
<dbReference type="GO" id="GO:0030170">
    <property type="term" value="F:pyridoxal phosphate binding"/>
    <property type="evidence" value="ECO:0007669"/>
    <property type="project" value="InterPro"/>
</dbReference>
<comment type="caution">
    <text evidence="6">The sequence shown here is derived from an EMBL/GenBank/DDBJ whole genome shotgun (WGS) entry which is preliminary data.</text>
</comment>
<dbReference type="Gene3D" id="3.90.1150.10">
    <property type="entry name" value="Aspartate Aminotransferase, domain 1"/>
    <property type="match status" value="1"/>
</dbReference>
<evidence type="ECO:0000256" key="2">
    <source>
        <dbReference type="ARBA" id="ARBA00022679"/>
    </source>
</evidence>
<evidence type="ECO:0000256" key="3">
    <source>
        <dbReference type="ARBA" id="ARBA00022898"/>
    </source>
</evidence>
<dbReference type="InterPro" id="IPR004838">
    <property type="entry name" value="NHTrfase_class1_PyrdxlP-BS"/>
</dbReference>
<dbReference type="CDD" id="cd00609">
    <property type="entry name" value="AAT_like"/>
    <property type="match status" value="1"/>
</dbReference>
<proteinExistence type="inferred from homology"/>
<comment type="cofactor">
    <cofactor evidence="4">
        <name>pyridoxal 5'-phosphate</name>
        <dbReference type="ChEBI" id="CHEBI:597326"/>
    </cofactor>
</comment>
<dbReference type="PROSITE" id="PS00105">
    <property type="entry name" value="AA_TRANSFER_CLASS_1"/>
    <property type="match status" value="1"/>
</dbReference>
<reference evidence="6 7" key="1">
    <citation type="submission" date="2015-02" db="EMBL/GenBank/DDBJ databases">
        <authorList>
            <person name="Slaby B."/>
            <person name="Hentschel U."/>
        </authorList>
    </citation>
    <scope>NUCLEOTIDE SEQUENCE [LARGE SCALE GENOMIC DNA]</scope>
    <source>
        <strain evidence="6">15L</strain>
    </source>
</reference>
<dbReference type="EC" id="2.6.1.-" evidence="4"/>
<dbReference type="Gene3D" id="3.40.640.10">
    <property type="entry name" value="Type I PLP-dependent aspartate aminotransferase-like (Major domain)"/>
    <property type="match status" value="1"/>
</dbReference>
<dbReference type="PATRIC" id="fig|1608419.3.peg.2274"/>
<dbReference type="InterPro" id="IPR015422">
    <property type="entry name" value="PyrdxlP-dep_Trfase_small"/>
</dbReference>
<dbReference type="InterPro" id="IPR050106">
    <property type="entry name" value="HistidinolP_aminotransfase"/>
</dbReference>
<dbReference type="AlphaFoldDB" id="A0A0G8AZT1"/>
<evidence type="ECO:0000313" key="6">
    <source>
        <dbReference type="EMBL" id="KKZ14641.1"/>
    </source>
</evidence>
<dbReference type="Pfam" id="PF00155">
    <property type="entry name" value="Aminotran_1_2"/>
    <property type="match status" value="1"/>
</dbReference>
<keyword evidence="2 4" id="KW-0808">Transferase</keyword>
<reference evidence="6 7" key="2">
    <citation type="submission" date="2015-05" db="EMBL/GenBank/DDBJ databases">
        <title>Lifestyle Evolution in Cyanobacterial Symbionts of Sponges.</title>
        <authorList>
            <person name="Burgsdorf I."/>
            <person name="Slaby B.M."/>
            <person name="Handley K.M."/>
            <person name="Haber M."/>
            <person name="Blom J."/>
            <person name="Marshall C.W."/>
            <person name="Gilbert J.A."/>
            <person name="Hentschel U."/>
            <person name="Steindler L."/>
        </authorList>
    </citation>
    <scope>NUCLEOTIDE SEQUENCE [LARGE SCALE GENOMIC DNA]</scope>
    <source>
        <strain evidence="6">15L</strain>
    </source>
</reference>
<comment type="similarity">
    <text evidence="4">Belongs to the class-I pyridoxal-phosphate-dependent aminotransferase family.</text>
</comment>
<evidence type="ECO:0000259" key="5">
    <source>
        <dbReference type="Pfam" id="PF00155"/>
    </source>
</evidence>
<protein>
    <recommendedName>
        <fullName evidence="4">Aminotransferase</fullName>
        <ecNumber evidence="4">2.6.1.-</ecNumber>
    </recommendedName>
</protein>
<organism evidence="6 7">
    <name type="scientific">Candidatus Synechococcus spongiarum 15L</name>
    <dbReference type="NCBI Taxonomy" id="1608419"/>
    <lineage>
        <taxon>Bacteria</taxon>
        <taxon>Bacillati</taxon>
        <taxon>Cyanobacteriota</taxon>
        <taxon>Cyanophyceae</taxon>
        <taxon>Synechococcales</taxon>
        <taxon>Synechococcaceae</taxon>
        <taxon>Synechococcus</taxon>
    </lineage>
</organism>
<dbReference type="Proteomes" id="UP000035037">
    <property type="component" value="Unassembled WGS sequence"/>
</dbReference>
<evidence type="ECO:0000256" key="4">
    <source>
        <dbReference type="RuleBase" id="RU000481"/>
    </source>
</evidence>
<dbReference type="EMBL" id="JYFQ01000008">
    <property type="protein sequence ID" value="KKZ14641.1"/>
    <property type="molecule type" value="Genomic_DNA"/>
</dbReference>
<dbReference type="PANTHER" id="PTHR43643:SF3">
    <property type="entry name" value="HISTIDINOL-PHOSPHATE AMINOTRANSFERASE"/>
    <property type="match status" value="1"/>
</dbReference>
<dbReference type="PANTHER" id="PTHR43643">
    <property type="entry name" value="HISTIDINOL-PHOSPHATE AMINOTRANSFERASE 2"/>
    <property type="match status" value="1"/>
</dbReference>
<accession>A0A0G8AZT1</accession>
<dbReference type="InterPro" id="IPR015424">
    <property type="entry name" value="PyrdxlP-dep_Trfase"/>
</dbReference>
<sequence length="354" mass="38351">MSILKASPLVEALQTYSAPLEGRRGLLRLDFNENTVGPSPLVVAAVRAMAPEHYGMYPEYDKLKHRYAQALGVAKEHVGLFNGADGAIHAVFQAFGAVGETLLMATPTFGYYAPCACQQGMTIRTVPYGLPGFHYPRQAVAQALQSRPRLLMICNPNNPTGTRMDPDWIRAMAAAHANTLVVVDELYEAFTGDTVLPLALQQPNLLVLRSLSKTAGLAALRLGFAVGSPGIVERLERVTGPYDVNGFAVTAAFAALDDPGHVRSYVQEVGAARDWLLPRLAAAGLRHHCDGGNYLLLWPDQDLDSLVAALRRRGVLVRPMTGKPLVDGSVRVSIGSCAQMKLFWERYQQCATVA</sequence>
<name>A0A0G8AZT1_9SYNE</name>
<gene>
    <name evidence="6" type="ORF">TQ37_00455</name>
</gene>
<dbReference type="SUPFAM" id="SSF53383">
    <property type="entry name" value="PLP-dependent transferases"/>
    <property type="match status" value="1"/>
</dbReference>
<keyword evidence="3" id="KW-0663">Pyridoxal phosphate</keyword>
<dbReference type="InterPro" id="IPR004839">
    <property type="entry name" value="Aminotransferase_I/II_large"/>
</dbReference>
<dbReference type="STRING" id="431041.FLM9_1294"/>
<feature type="domain" description="Aminotransferase class I/classII large" evidence="5">
    <location>
        <begin position="27"/>
        <end position="341"/>
    </location>
</feature>
<dbReference type="GO" id="GO:0008483">
    <property type="term" value="F:transaminase activity"/>
    <property type="evidence" value="ECO:0007669"/>
    <property type="project" value="UniProtKB-KW"/>
</dbReference>